<accession>A0ABT1LYJ1</accession>
<evidence type="ECO:0000313" key="2">
    <source>
        <dbReference type="EMBL" id="MCP9271961.1"/>
    </source>
</evidence>
<feature type="compositionally biased region" description="Basic and acidic residues" evidence="1">
    <location>
        <begin position="179"/>
        <end position="191"/>
    </location>
</feature>
<dbReference type="Proteomes" id="UP001651690">
    <property type="component" value="Unassembled WGS sequence"/>
</dbReference>
<dbReference type="EMBL" id="JANDBD010000002">
    <property type="protein sequence ID" value="MCP9271961.1"/>
    <property type="molecule type" value="Genomic_DNA"/>
</dbReference>
<evidence type="ECO:0000313" key="3">
    <source>
        <dbReference type="Proteomes" id="UP001651690"/>
    </source>
</evidence>
<evidence type="ECO:0000256" key="1">
    <source>
        <dbReference type="SAM" id="MobiDB-lite"/>
    </source>
</evidence>
<gene>
    <name evidence="2" type="ORF">NM203_07165</name>
</gene>
<comment type="caution">
    <text evidence="2">The sequence shown here is derived from an EMBL/GenBank/DDBJ whole genome shotgun (WGS) entry which is preliminary data.</text>
</comment>
<feature type="compositionally biased region" description="Gly residues" evidence="1">
    <location>
        <begin position="36"/>
        <end position="53"/>
    </location>
</feature>
<organism evidence="2 3">
    <name type="scientific">Mycolicibacterium arenosum</name>
    <dbReference type="NCBI Taxonomy" id="2952157"/>
    <lineage>
        <taxon>Bacteria</taxon>
        <taxon>Bacillati</taxon>
        <taxon>Actinomycetota</taxon>
        <taxon>Actinomycetes</taxon>
        <taxon>Mycobacteriales</taxon>
        <taxon>Mycobacteriaceae</taxon>
        <taxon>Mycolicibacterium</taxon>
    </lineage>
</organism>
<proteinExistence type="predicted"/>
<feature type="region of interest" description="Disordered" evidence="1">
    <location>
        <begin position="1"/>
        <end position="53"/>
    </location>
</feature>
<sequence length="191" mass="18651">MDGAVTAATVAPSGSCPDFLESTEGTGVDAGSSGCVVGGSGAGDAGSGSAAVGGGDELTVLPVSSEDSLSPDEVGGVSGVPGSSVVSGLSGLSGLSGDEVSDRVLPLVAEGESRSSCLEDGPAEVDDSDVLTEVSCESVPVGSAQAVPGPEVKIATPTMAAMAPLRPDHPIGTSSSSRPKFEERSARRYRR</sequence>
<keyword evidence="3" id="KW-1185">Reference proteome</keyword>
<dbReference type="RefSeq" id="WP_255059087.1">
    <property type="nucleotide sequence ID" value="NZ_JANDBD010000002.1"/>
</dbReference>
<protein>
    <submittedName>
        <fullName evidence="2">Uncharacterized protein</fullName>
    </submittedName>
</protein>
<name>A0ABT1LYJ1_9MYCO</name>
<feature type="region of interest" description="Disordered" evidence="1">
    <location>
        <begin position="162"/>
        <end position="191"/>
    </location>
</feature>
<reference evidence="2 3" key="1">
    <citation type="submission" date="2022-06" db="EMBL/GenBank/DDBJ databases">
        <title>Mycolicibacterium sp. CAU 1645 isolated from seawater.</title>
        <authorList>
            <person name="Kim W."/>
        </authorList>
    </citation>
    <scope>NUCLEOTIDE SEQUENCE [LARGE SCALE GENOMIC DNA]</scope>
    <source>
        <strain evidence="2 3">CAU 1645</strain>
    </source>
</reference>